<organism evidence="2 3">
    <name type="scientific">Vombatus ursinus</name>
    <name type="common">Common wombat</name>
    <dbReference type="NCBI Taxonomy" id="29139"/>
    <lineage>
        <taxon>Eukaryota</taxon>
        <taxon>Metazoa</taxon>
        <taxon>Chordata</taxon>
        <taxon>Craniata</taxon>
        <taxon>Vertebrata</taxon>
        <taxon>Euteleostomi</taxon>
        <taxon>Mammalia</taxon>
        <taxon>Metatheria</taxon>
        <taxon>Diprotodontia</taxon>
        <taxon>Vombatidae</taxon>
        <taxon>Vombatus</taxon>
    </lineage>
</organism>
<dbReference type="InterPro" id="IPR037177">
    <property type="entry name" value="DLC_sf"/>
</dbReference>
<keyword evidence="1" id="KW-0963">Cytoplasm</keyword>
<dbReference type="PANTHER" id="PTHR11886:SF91">
    <property type="entry name" value="DYNEIN LIGHT CHAIN 1, CYTOPLASMIC"/>
    <property type="match status" value="1"/>
</dbReference>
<reference evidence="2" key="3">
    <citation type="submission" date="2025-09" db="UniProtKB">
        <authorList>
            <consortium name="Ensembl"/>
        </authorList>
    </citation>
    <scope>IDENTIFICATION</scope>
</reference>
<keyword evidence="1" id="KW-0206">Cytoskeleton</keyword>
<evidence type="ECO:0000256" key="1">
    <source>
        <dbReference type="RuleBase" id="RU365010"/>
    </source>
</evidence>
<keyword evidence="1" id="KW-0493">Microtubule</keyword>
<dbReference type="GO" id="GO:0035721">
    <property type="term" value="P:intraciliary retrograde transport"/>
    <property type="evidence" value="ECO:0007669"/>
    <property type="project" value="TreeGrafter"/>
</dbReference>
<dbReference type="GO" id="GO:0005929">
    <property type="term" value="C:cilium"/>
    <property type="evidence" value="ECO:0007669"/>
    <property type="project" value="GOC"/>
</dbReference>
<dbReference type="Gene3D" id="3.30.740.10">
    <property type="entry name" value="Protein Inhibitor Of Neuronal Nitric Oxide Synthase"/>
    <property type="match status" value="1"/>
</dbReference>
<dbReference type="SMART" id="SM01375">
    <property type="entry name" value="Dynein_light"/>
    <property type="match status" value="1"/>
</dbReference>
<dbReference type="InterPro" id="IPR001372">
    <property type="entry name" value="Dynein_light_chain_typ-1/2"/>
</dbReference>
<dbReference type="GO" id="GO:0005874">
    <property type="term" value="C:microtubule"/>
    <property type="evidence" value="ECO:0007669"/>
    <property type="project" value="UniProtKB-KW"/>
</dbReference>
<dbReference type="GeneTree" id="ENSGT00390000000378"/>
<comment type="subcellular location">
    <subcellularLocation>
        <location evidence="1">Cytoplasm</location>
        <location evidence="1">Cytoskeleton</location>
    </subcellularLocation>
</comment>
<accession>A0A4X2KST9</accession>
<keyword evidence="1" id="KW-0505">Motor protein</keyword>
<keyword evidence="3" id="KW-1185">Reference proteome</keyword>
<evidence type="ECO:0000313" key="3">
    <source>
        <dbReference type="Proteomes" id="UP000314987"/>
    </source>
</evidence>
<sequence length="56" mass="6461">MNDCKAIIKNVDMSEEMQQDSMQCATQALEKHNIEKDITAHIKKDFDKKMFLKASS</sequence>
<dbReference type="OMA" id="HIKKDLH"/>
<dbReference type="AlphaFoldDB" id="A0A4X2KST9"/>
<name>A0A4X2KST9_VOMUR</name>
<dbReference type="Proteomes" id="UP000314987">
    <property type="component" value="Unassembled WGS sequence"/>
</dbReference>
<proteinExistence type="inferred from homology"/>
<evidence type="ECO:0000313" key="2">
    <source>
        <dbReference type="Ensembl" id="ENSVURP00010012375.1"/>
    </source>
</evidence>
<dbReference type="SUPFAM" id="SSF54648">
    <property type="entry name" value="DLC"/>
    <property type="match status" value="1"/>
</dbReference>
<dbReference type="Ensembl" id="ENSVURT00010014090.1">
    <property type="protein sequence ID" value="ENSVURP00010012375.1"/>
    <property type="gene ID" value="ENSVURG00010009573.1"/>
</dbReference>
<comment type="similarity">
    <text evidence="1">Belongs to the dynein light chain family.</text>
</comment>
<protein>
    <recommendedName>
        <fullName evidence="1">Dynein light chain</fullName>
    </recommendedName>
</protein>
<keyword evidence="1" id="KW-0243">Dynein</keyword>
<dbReference type="PANTHER" id="PTHR11886">
    <property type="entry name" value="DYNEIN LIGHT CHAIN"/>
    <property type="match status" value="1"/>
</dbReference>
<dbReference type="STRING" id="29139.ENSVURP00010012375"/>
<reference evidence="2" key="2">
    <citation type="submission" date="2025-08" db="UniProtKB">
        <authorList>
            <consortium name="Ensembl"/>
        </authorList>
    </citation>
    <scope>IDENTIFICATION</scope>
</reference>
<dbReference type="GO" id="GO:0005868">
    <property type="term" value="C:cytoplasmic dynein complex"/>
    <property type="evidence" value="ECO:0007669"/>
    <property type="project" value="TreeGrafter"/>
</dbReference>
<dbReference type="GO" id="GO:0045505">
    <property type="term" value="F:dynein intermediate chain binding"/>
    <property type="evidence" value="ECO:0007669"/>
    <property type="project" value="TreeGrafter"/>
</dbReference>
<dbReference type="GO" id="GO:0044458">
    <property type="term" value="P:motile cilium assembly"/>
    <property type="evidence" value="ECO:0007669"/>
    <property type="project" value="TreeGrafter"/>
</dbReference>
<reference evidence="3" key="1">
    <citation type="submission" date="2018-12" db="EMBL/GenBank/DDBJ databases">
        <authorList>
            <person name="Yazar S."/>
        </authorList>
    </citation>
    <scope>NUCLEOTIDE SEQUENCE [LARGE SCALE GENOMIC DNA]</scope>
</reference>
<dbReference type="Pfam" id="PF01221">
    <property type="entry name" value="Dynein_light"/>
    <property type="match status" value="1"/>
</dbReference>